<dbReference type="STRING" id="246787.BcellWH2_01130"/>
<dbReference type="PATRIC" id="fig|246787.4.peg.1165"/>
<dbReference type="InterPro" id="IPR023346">
    <property type="entry name" value="Lysozyme-like_dom_sf"/>
</dbReference>
<dbReference type="GO" id="GO:0016829">
    <property type="term" value="F:lyase activity"/>
    <property type="evidence" value="ECO:0007669"/>
    <property type="project" value="UniProtKB-KW"/>
</dbReference>
<name>A0A0P0GMK8_9BACE</name>
<proteinExistence type="predicted"/>
<dbReference type="SUPFAM" id="SSF53955">
    <property type="entry name" value="Lysozyme-like"/>
    <property type="match status" value="1"/>
</dbReference>
<dbReference type="AlphaFoldDB" id="A0A0P0GMK8"/>
<dbReference type="CDD" id="cd13403">
    <property type="entry name" value="MLTF-like"/>
    <property type="match status" value="1"/>
</dbReference>
<reference evidence="6 8" key="2">
    <citation type="journal article" date="2019" name="Nat. Med.">
        <title>A library of human gut bacterial isolates paired with longitudinal multiomics data enables mechanistic microbiome research.</title>
        <authorList>
            <person name="Poyet M."/>
            <person name="Groussin M."/>
            <person name="Gibbons S.M."/>
            <person name="Avila-Pacheco J."/>
            <person name="Jiang X."/>
            <person name="Kearney S.M."/>
            <person name="Perrotta A.R."/>
            <person name="Berdy B."/>
            <person name="Zhao S."/>
            <person name="Lieberman T.D."/>
            <person name="Swanson P.K."/>
            <person name="Smith M."/>
            <person name="Roesemann S."/>
            <person name="Alexander J.E."/>
            <person name="Rich S.A."/>
            <person name="Livny J."/>
            <person name="Vlamakis H."/>
            <person name="Clish C."/>
            <person name="Bullock K."/>
            <person name="Deik A."/>
            <person name="Scott J."/>
            <person name="Pierce K.A."/>
            <person name="Xavier R.J."/>
            <person name="Alm E.J."/>
        </authorList>
    </citation>
    <scope>NUCLEOTIDE SEQUENCE [LARGE SCALE GENOMIC DNA]</scope>
    <source>
        <strain evidence="6 8">BIOML-A6</strain>
    </source>
</reference>
<evidence type="ECO:0000256" key="2">
    <source>
        <dbReference type="ARBA" id="ARBA00022729"/>
    </source>
</evidence>
<dbReference type="InterPro" id="IPR001638">
    <property type="entry name" value="Solute-binding_3/MltF_N"/>
</dbReference>
<dbReference type="RefSeq" id="WP_007217569.1">
    <property type="nucleotide sequence ID" value="NZ_CABMLT010000001.1"/>
</dbReference>
<dbReference type="KEGG" id="bcel:BcellWH2_01130"/>
<dbReference type="Gene3D" id="3.40.190.10">
    <property type="entry name" value="Periplasmic binding protein-like II"/>
    <property type="match status" value="2"/>
</dbReference>
<dbReference type="Proteomes" id="UP000061809">
    <property type="component" value="Chromosome"/>
</dbReference>
<keyword evidence="3" id="KW-0472">Membrane</keyword>
<keyword evidence="3" id="KW-0998">Cell outer membrane</keyword>
<dbReference type="SUPFAM" id="SSF53850">
    <property type="entry name" value="Periplasmic binding protein-like II"/>
    <property type="match status" value="1"/>
</dbReference>
<evidence type="ECO:0000313" key="8">
    <source>
        <dbReference type="Proteomes" id="UP000448877"/>
    </source>
</evidence>
<organism evidence="5 7">
    <name type="scientific">Bacteroides cellulosilyticus</name>
    <dbReference type="NCBI Taxonomy" id="246787"/>
    <lineage>
        <taxon>Bacteria</taxon>
        <taxon>Pseudomonadati</taxon>
        <taxon>Bacteroidota</taxon>
        <taxon>Bacteroidia</taxon>
        <taxon>Bacteroidales</taxon>
        <taxon>Bacteroidaceae</taxon>
        <taxon>Bacteroides</taxon>
    </lineage>
</organism>
<evidence type="ECO:0000259" key="4">
    <source>
        <dbReference type="SMART" id="SM00062"/>
    </source>
</evidence>
<feature type="domain" description="Solute-binding protein family 3/N-terminal" evidence="4">
    <location>
        <begin position="48"/>
        <end position="272"/>
    </location>
</feature>
<dbReference type="PANTHER" id="PTHR35936:SF32">
    <property type="entry name" value="MEMBRANE-BOUND LYTIC MUREIN TRANSGLYCOSYLASE F"/>
    <property type="match status" value="1"/>
</dbReference>
<dbReference type="PANTHER" id="PTHR35936">
    <property type="entry name" value="MEMBRANE-BOUND LYTIC MUREIN TRANSGLYCOSYLASE F"/>
    <property type="match status" value="1"/>
</dbReference>
<dbReference type="eggNOG" id="COG4623">
    <property type="taxonomic scope" value="Bacteria"/>
</dbReference>
<keyword evidence="5" id="KW-0456">Lyase</keyword>
<dbReference type="SMART" id="SM00062">
    <property type="entry name" value="PBPb"/>
    <property type="match status" value="1"/>
</dbReference>
<dbReference type="Proteomes" id="UP000448877">
    <property type="component" value="Unassembled WGS sequence"/>
</dbReference>
<dbReference type="Pfam" id="PF01464">
    <property type="entry name" value="SLT"/>
    <property type="match status" value="1"/>
</dbReference>
<comment type="subcellular location">
    <subcellularLocation>
        <location evidence="1">Cell outer membrane</location>
        <topology evidence="1">Peripheral membrane protein</topology>
    </subcellularLocation>
</comment>
<dbReference type="EMBL" id="VVYV01000004">
    <property type="protein sequence ID" value="KAA5422716.1"/>
    <property type="molecule type" value="Genomic_DNA"/>
</dbReference>
<dbReference type="CDD" id="cd01009">
    <property type="entry name" value="PBP2_YfhD_N"/>
    <property type="match status" value="1"/>
</dbReference>
<reference evidence="5 7" key="1">
    <citation type="journal article" date="2015" name="Science">
        <title>Genetic determinants of in vivo fitness and diet responsiveness in multiple human gut Bacteroides.</title>
        <authorList>
            <person name="Wu M."/>
            <person name="McNulty N.P."/>
            <person name="Rodionov D.A."/>
            <person name="Khoroshkin M.S."/>
            <person name="Griffin N.W."/>
            <person name="Cheng J."/>
            <person name="Latreille P."/>
            <person name="Kerstetter R.A."/>
            <person name="Terrapon N."/>
            <person name="Henrissat B."/>
            <person name="Osterman A.L."/>
            <person name="Gordon J.I."/>
        </authorList>
    </citation>
    <scope>NUCLEOTIDE SEQUENCE [LARGE SCALE GENOMIC DNA]</scope>
    <source>
        <strain evidence="5 7">WH2</strain>
    </source>
</reference>
<dbReference type="GO" id="GO:0009279">
    <property type="term" value="C:cell outer membrane"/>
    <property type="evidence" value="ECO:0007669"/>
    <property type="project" value="UniProtKB-SubCell"/>
</dbReference>
<evidence type="ECO:0000313" key="5">
    <source>
        <dbReference type="EMBL" id="ALJ58392.1"/>
    </source>
</evidence>
<evidence type="ECO:0000256" key="3">
    <source>
        <dbReference type="ARBA" id="ARBA00023237"/>
    </source>
</evidence>
<gene>
    <name evidence="5" type="primary">mltF</name>
    <name evidence="5" type="ORF">BcellWH2_01130</name>
    <name evidence="6" type="ORF">F2Y81_04515</name>
</gene>
<accession>A0A0P0GMK8</accession>
<dbReference type="EC" id="4.2.2.-" evidence="5"/>
<dbReference type="Pfam" id="PF00497">
    <property type="entry name" value="SBP_bac_3"/>
    <property type="match status" value="1"/>
</dbReference>
<keyword evidence="2" id="KW-0732">Signal</keyword>
<evidence type="ECO:0000256" key="1">
    <source>
        <dbReference type="ARBA" id="ARBA00004339"/>
    </source>
</evidence>
<dbReference type="EMBL" id="CP012801">
    <property type="protein sequence ID" value="ALJ58392.1"/>
    <property type="molecule type" value="Genomic_DNA"/>
</dbReference>
<dbReference type="InterPro" id="IPR008258">
    <property type="entry name" value="Transglycosylase_SLT_dom_1"/>
</dbReference>
<evidence type="ECO:0000313" key="7">
    <source>
        <dbReference type="Proteomes" id="UP000061809"/>
    </source>
</evidence>
<evidence type="ECO:0000313" key="6">
    <source>
        <dbReference type="EMBL" id="KAA5422716.1"/>
    </source>
</evidence>
<protein>
    <submittedName>
        <fullName evidence="5">Membrane-bound lytic murein transglycosylase F</fullName>
        <ecNumber evidence="5">4.2.2.-</ecNumber>
    </submittedName>
    <submittedName>
        <fullName evidence="6">Transporter substrate-binding domain-containing protein</fullName>
    </submittedName>
</protein>
<sequence>MRGTANLFLIALLCLCCLSGCGNKRHGSMPDEAVGDLQQIKDSGELVVLTLYSSTSYFNYRGQEMGFQYELSEQFAKSLGVKLRVVVARNVQGLIKKLLAGEGDIIAYNVPITKELKDSLIYCGEEVITHQVIVQRAGGKTKPLTDVTELIGKDVYVKPGKYYDRLVNLDKELGGGIHIHKVTNDSISVEDLITQVSQGKIPYTVADNDVARLNTTYYPNLNIKLSISFDQRASWAVRKDSPELAAAANKWHEENMTSPAYTASMKRYFEISKATPHTSILSLREGKISHFDELFKKYASEIDWDWRLLASLAYTESNFDTTAVSWAGAKGLMQLMPATARAMGLPEGKEQNPEESVKAAIKYINATSKSFSSVPKEERLNFVLASYNSGIGHVQDAMALAEKYGKNKYVWKDNVENFILLKSNEEYFTDPVCKNGYFRGIETYNFVRDIMGRYETYKKKIKK</sequence>
<dbReference type="Gene3D" id="1.10.530.10">
    <property type="match status" value="1"/>
</dbReference>